<organism evidence="2 3">
    <name type="scientific">Sphaerosporella brunnea</name>
    <dbReference type="NCBI Taxonomy" id="1250544"/>
    <lineage>
        <taxon>Eukaryota</taxon>
        <taxon>Fungi</taxon>
        <taxon>Dikarya</taxon>
        <taxon>Ascomycota</taxon>
        <taxon>Pezizomycotina</taxon>
        <taxon>Pezizomycetes</taxon>
        <taxon>Pezizales</taxon>
        <taxon>Pyronemataceae</taxon>
        <taxon>Sphaerosporella</taxon>
    </lineage>
</organism>
<dbReference type="AlphaFoldDB" id="A0A5J5EIN6"/>
<feature type="compositionally biased region" description="Basic and acidic residues" evidence="1">
    <location>
        <begin position="1"/>
        <end position="19"/>
    </location>
</feature>
<dbReference type="InParanoid" id="A0A5J5EIN6"/>
<gene>
    <name evidence="2" type="ORF">FN846DRAFT_1024736</name>
</gene>
<evidence type="ECO:0000313" key="2">
    <source>
        <dbReference type="EMBL" id="KAA8895003.1"/>
    </source>
</evidence>
<reference evidence="2 3" key="1">
    <citation type="submission" date="2019-09" db="EMBL/GenBank/DDBJ databases">
        <title>Draft genome of the ectomycorrhizal ascomycete Sphaerosporella brunnea.</title>
        <authorList>
            <consortium name="DOE Joint Genome Institute"/>
            <person name="Benucci G.M."/>
            <person name="Marozzi G."/>
            <person name="Antonielli L."/>
            <person name="Sanchez S."/>
            <person name="Marco P."/>
            <person name="Wang X."/>
            <person name="Falini L.B."/>
            <person name="Barry K."/>
            <person name="Haridas S."/>
            <person name="Lipzen A."/>
            <person name="Labutti K."/>
            <person name="Grigoriev I.V."/>
            <person name="Murat C."/>
            <person name="Martin F."/>
            <person name="Albertini E."/>
            <person name="Donnini D."/>
            <person name="Bonito G."/>
        </authorList>
    </citation>
    <scope>NUCLEOTIDE SEQUENCE [LARGE SCALE GENOMIC DNA]</scope>
    <source>
        <strain evidence="2 3">Sb_GMNB300</strain>
    </source>
</reference>
<keyword evidence="3" id="KW-1185">Reference proteome</keyword>
<dbReference type="EMBL" id="VXIS01000294">
    <property type="protein sequence ID" value="KAA8895003.1"/>
    <property type="molecule type" value="Genomic_DNA"/>
</dbReference>
<dbReference type="Proteomes" id="UP000326924">
    <property type="component" value="Unassembled WGS sequence"/>
</dbReference>
<feature type="region of interest" description="Disordered" evidence="1">
    <location>
        <begin position="1"/>
        <end position="21"/>
    </location>
</feature>
<proteinExistence type="predicted"/>
<evidence type="ECO:0000313" key="3">
    <source>
        <dbReference type="Proteomes" id="UP000326924"/>
    </source>
</evidence>
<name>A0A5J5EIN6_9PEZI</name>
<sequence>MIQRFSEEKKERKETKAERSPSIYTFRNVTHNPDCALMPCHSTSTPNPNLRRDNLPTFAGDKQWFRRWWAQMTEYLEVQPAQLIPNDRDSAQDWIGQWRKSIDRGEQPHTWDALEIDIRRRYRHLFEGFRALRELQQLKYEGHSDAFLAKFNLLNANTELTGHIYQQTLLKALPMNITTRISLYEPTDSDAIFREDVLKVGVDTED</sequence>
<evidence type="ECO:0008006" key="4">
    <source>
        <dbReference type="Google" id="ProtNLM"/>
    </source>
</evidence>
<evidence type="ECO:0000256" key="1">
    <source>
        <dbReference type="SAM" id="MobiDB-lite"/>
    </source>
</evidence>
<accession>A0A5J5EIN6</accession>
<comment type="caution">
    <text evidence="2">The sequence shown here is derived from an EMBL/GenBank/DDBJ whole genome shotgun (WGS) entry which is preliminary data.</text>
</comment>
<protein>
    <recommendedName>
        <fullName evidence="4">Retrotransposon gag domain-containing protein</fullName>
    </recommendedName>
</protein>